<name>A0ABS1DHJ3_9PROT</name>
<evidence type="ECO:0000256" key="7">
    <source>
        <dbReference type="SAM" id="Phobius"/>
    </source>
</evidence>
<comment type="caution">
    <text evidence="9">The sequence shown here is derived from an EMBL/GenBank/DDBJ whole genome shotgun (WGS) entry which is preliminary data.</text>
</comment>
<feature type="transmembrane region" description="Helical" evidence="7">
    <location>
        <begin position="37"/>
        <end position="55"/>
    </location>
</feature>
<evidence type="ECO:0000259" key="8">
    <source>
        <dbReference type="Pfam" id="PF02706"/>
    </source>
</evidence>
<dbReference type="Pfam" id="PF02706">
    <property type="entry name" value="Wzz"/>
    <property type="match status" value="1"/>
</dbReference>
<keyword evidence="10" id="KW-1185">Reference proteome</keyword>
<evidence type="ECO:0000313" key="10">
    <source>
        <dbReference type="Proteomes" id="UP001296873"/>
    </source>
</evidence>
<dbReference type="Proteomes" id="UP001296873">
    <property type="component" value="Unassembled WGS sequence"/>
</dbReference>
<feature type="coiled-coil region" evidence="6">
    <location>
        <begin position="179"/>
        <end position="326"/>
    </location>
</feature>
<evidence type="ECO:0000256" key="3">
    <source>
        <dbReference type="ARBA" id="ARBA00022692"/>
    </source>
</evidence>
<gene>
    <name evidence="9" type="ORF">CKO28_15715</name>
</gene>
<comment type="subcellular location">
    <subcellularLocation>
        <location evidence="1">Cell membrane</location>
        <topology evidence="1">Multi-pass membrane protein</topology>
    </subcellularLocation>
</comment>
<keyword evidence="6" id="KW-0175">Coiled coil</keyword>
<protein>
    <recommendedName>
        <fullName evidence="8">Polysaccharide chain length determinant N-terminal domain-containing protein</fullName>
    </recommendedName>
</protein>
<evidence type="ECO:0000256" key="1">
    <source>
        <dbReference type="ARBA" id="ARBA00004651"/>
    </source>
</evidence>
<feature type="transmembrane region" description="Helical" evidence="7">
    <location>
        <begin position="350"/>
        <end position="372"/>
    </location>
</feature>
<keyword evidence="2" id="KW-1003">Cell membrane</keyword>
<reference evidence="9 10" key="1">
    <citation type="journal article" date="2020" name="Microorganisms">
        <title>Osmotic Adaptation and Compatible Solute Biosynthesis of Phototrophic Bacteria as Revealed from Genome Analyses.</title>
        <authorList>
            <person name="Imhoff J.F."/>
            <person name="Rahn T."/>
            <person name="Kunzel S."/>
            <person name="Keller A."/>
            <person name="Neulinger S.C."/>
        </authorList>
    </citation>
    <scope>NUCLEOTIDE SEQUENCE [LARGE SCALE GENOMIC DNA]</scope>
    <source>
        <strain evidence="9 10">DSM 9895</strain>
    </source>
</reference>
<dbReference type="EMBL" id="NRRL01000050">
    <property type="protein sequence ID" value="MBK1669486.1"/>
    <property type="molecule type" value="Genomic_DNA"/>
</dbReference>
<organism evidence="9 10">
    <name type="scientific">Rhodovibrio sodomensis</name>
    <dbReference type="NCBI Taxonomy" id="1088"/>
    <lineage>
        <taxon>Bacteria</taxon>
        <taxon>Pseudomonadati</taxon>
        <taxon>Pseudomonadota</taxon>
        <taxon>Alphaproteobacteria</taxon>
        <taxon>Rhodospirillales</taxon>
        <taxon>Rhodovibrionaceae</taxon>
        <taxon>Rhodovibrio</taxon>
    </lineage>
</organism>
<proteinExistence type="predicted"/>
<accession>A0ABS1DHJ3</accession>
<dbReference type="InterPro" id="IPR003856">
    <property type="entry name" value="LPS_length_determ_N"/>
</dbReference>
<feature type="domain" description="Polysaccharide chain length determinant N-terminal" evidence="8">
    <location>
        <begin position="21"/>
        <end position="96"/>
    </location>
</feature>
<evidence type="ECO:0000256" key="2">
    <source>
        <dbReference type="ARBA" id="ARBA00022475"/>
    </source>
</evidence>
<evidence type="ECO:0000313" key="9">
    <source>
        <dbReference type="EMBL" id="MBK1669486.1"/>
    </source>
</evidence>
<evidence type="ECO:0000256" key="6">
    <source>
        <dbReference type="SAM" id="Coils"/>
    </source>
</evidence>
<keyword evidence="5 7" id="KW-0472">Membrane</keyword>
<keyword evidence="3 7" id="KW-0812">Transmembrane</keyword>
<dbReference type="RefSeq" id="WP_200341818.1">
    <property type="nucleotide sequence ID" value="NZ_NRRL01000050.1"/>
</dbReference>
<evidence type="ECO:0000256" key="5">
    <source>
        <dbReference type="ARBA" id="ARBA00023136"/>
    </source>
</evidence>
<dbReference type="PANTHER" id="PTHR32309:SF31">
    <property type="entry name" value="CAPSULAR EXOPOLYSACCHARIDE FAMILY"/>
    <property type="match status" value="1"/>
</dbReference>
<sequence>MTDEGPSRPTGGAGTPAAAADEISLFDIWNVLVRRRWVVLTVFVLVTAIAAAVALTRPTTYQLSQTIQVGEVDAGSVFETTGRRADMPVGRQAASEGVNIYLDAPRDAVDLNYFDTPETAATELHNLHIPAARSAFNADEGQEAALTASVSAQAVENTQLIRMTAEVPATRVGAYEELMSHAAERLVAAHEEAEKLTRRRFENAVTEARNAAAAIRDRLAARRSALERVGIQRDLIKARIKDLEQVVERTQSARLKAIEGQPDVAQAMSMLLVANELRQAKGELNALRERLAVELPADKAELENEVASLERRLAVAEGEVEALQAGMAGFKGTRVVTSPQRSGGPTGTPWAVIVALGAILGGVAGVLAAFFAEFVSAARVHRATSA</sequence>
<dbReference type="InterPro" id="IPR050445">
    <property type="entry name" value="Bact_polysacc_biosynth/exp"/>
</dbReference>
<evidence type="ECO:0000256" key="4">
    <source>
        <dbReference type="ARBA" id="ARBA00022989"/>
    </source>
</evidence>
<dbReference type="PANTHER" id="PTHR32309">
    <property type="entry name" value="TYROSINE-PROTEIN KINASE"/>
    <property type="match status" value="1"/>
</dbReference>
<keyword evidence="4 7" id="KW-1133">Transmembrane helix</keyword>